<keyword evidence="2" id="KW-1185">Reference proteome</keyword>
<name>A0ABM0SXJ9_CAMSA</name>
<evidence type="ECO:0000313" key="2">
    <source>
        <dbReference type="Proteomes" id="UP000694864"/>
    </source>
</evidence>
<proteinExistence type="predicted"/>
<evidence type="ECO:0000256" key="1">
    <source>
        <dbReference type="SAM" id="MobiDB-lite"/>
    </source>
</evidence>
<dbReference type="GeneID" id="104703277"/>
<sequence length="149" mass="16519">MILSTKKRDKYFQLAIEELESRRTEQEDTLWKMVSTRLSSSSSSIPRTAEELAFLSARRERAKRRRANMKALKGDLDAITLDMGSNNTSLLDSAGDSNENETQAKANRMQGVVHPHRSGDVTGADPSSEESERSTDTHASPSSGYEPKS</sequence>
<protein>
    <submittedName>
        <fullName evidence="3">Uncharacterized protein LOC104703277 isoform X1</fullName>
    </submittedName>
</protein>
<feature type="region of interest" description="Disordered" evidence="1">
    <location>
        <begin position="84"/>
        <end position="149"/>
    </location>
</feature>
<dbReference type="RefSeq" id="XP_010417583.1">
    <property type="nucleotide sequence ID" value="XM_010419281.2"/>
</dbReference>
<accession>A0ABM0SXJ9</accession>
<feature type="compositionally biased region" description="Polar residues" evidence="1">
    <location>
        <begin position="84"/>
        <end position="105"/>
    </location>
</feature>
<gene>
    <name evidence="3" type="primary">LOC104703277</name>
</gene>
<organism evidence="2 3">
    <name type="scientific">Camelina sativa</name>
    <name type="common">False flax</name>
    <name type="synonym">Myagrum sativum</name>
    <dbReference type="NCBI Taxonomy" id="90675"/>
    <lineage>
        <taxon>Eukaryota</taxon>
        <taxon>Viridiplantae</taxon>
        <taxon>Streptophyta</taxon>
        <taxon>Embryophyta</taxon>
        <taxon>Tracheophyta</taxon>
        <taxon>Spermatophyta</taxon>
        <taxon>Magnoliopsida</taxon>
        <taxon>eudicotyledons</taxon>
        <taxon>Gunneridae</taxon>
        <taxon>Pentapetalae</taxon>
        <taxon>rosids</taxon>
        <taxon>malvids</taxon>
        <taxon>Brassicales</taxon>
        <taxon>Brassicaceae</taxon>
        <taxon>Camelineae</taxon>
        <taxon>Camelina</taxon>
    </lineage>
</organism>
<reference evidence="2" key="1">
    <citation type="journal article" date="2014" name="Nat. Commun.">
        <title>The emerging biofuel crop Camelina sativa retains a highly undifferentiated hexaploid genome structure.</title>
        <authorList>
            <person name="Kagale S."/>
            <person name="Koh C."/>
            <person name="Nixon J."/>
            <person name="Bollina V."/>
            <person name="Clarke W.E."/>
            <person name="Tuteja R."/>
            <person name="Spillane C."/>
            <person name="Robinson S.J."/>
            <person name="Links M.G."/>
            <person name="Clarke C."/>
            <person name="Higgins E.E."/>
            <person name="Huebert T."/>
            <person name="Sharpe A.G."/>
            <person name="Parkin I.A."/>
        </authorList>
    </citation>
    <scope>NUCLEOTIDE SEQUENCE [LARGE SCALE GENOMIC DNA]</scope>
    <source>
        <strain evidence="2">cv. DH55</strain>
    </source>
</reference>
<dbReference type="Proteomes" id="UP000694864">
    <property type="component" value="Chromosome 7"/>
</dbReference>
<evidence type="ECO:0000313" key="3">
    <source>
        <dbReference type="RefSeq" id="XP_010417583.1"/>
    </source>
</evidence>
<reference evidence="3" key="2">
    <citation type="submission" date="2025-08" db="UniProtKB">
        <authorList>
            <consortium name="RefSeq"/>
        </authorList>
    </citation>
    <scope>IDENTIFICATION</scope>
    <source>
        <tissue evidence="3">Leaf</tissue>
    </source>
</reference>